<protein>
    <submittedName>
        <fullName evidence="2">Endonuclease/exonuclease/phosphatase family protein</fullName>
    </submittedName>
</protein>
<sequence>MSYNVRYPSGEGGRNAWVYRRDPLVSTIRFHRPDIVGLQEVHHDRVDDFRAALPGFEWLETGRSGKTYGDHAAIGFHRERFTLETDGRFWLSETPDTPSRGWDAALVRLVRYVGLYDEVTDVSLFHFNTHFDHRGETARRRSAQLLRSRIDAISGDEPVVVTGDLNCRPGSEPHRRLTDESLSNGRALHDAGMVADAPNHGPDTSMTDFTDLVPEKKIDYVFVTPTVEVGRHGILSDSYGDGRYPSDHLPVLADVEVPTDRT</sequence>
<keyword evidence="2" id="KW-0378">Hydrolase</keyword>
<dbReference type="PANTHER" id="PTHR12121">
    <property type="entry name" value="CARBON CATABOLITE REPRESSOR PROTEIN 4"/>
    <property type="match status" value="1"/>
</dbReference>
<dbReference type="SUPFAM" id="SSF56219">
    <property type="entry name" value="DNase I-like"/>
    <property type="match status" value="1"/>
</dbReference>
<dbReference type="InterPro" id="IPR005135">
    <property type="entry name" value="Endo/exonuclease/phosphatase"/>
</dbReference>
<accession>A0A498KQN4</accession>
<dbReference type="EMBL" id="RDFA01000011">
    <property type="protein sequence ID" value="RXK46265.1"/>
    <property type="molecule type" value="Genomic_DNA"/>
</dbReference>
<dbReference type="Proteomes" id="UP000289691">
    <property type="component" value="Unassembled WGS sequence"/>
</dbReference>
<dbReference type="GO" id="GO:0004519">
    <property type="term" value="F:endonuclease activity"/>
    <property type="evidence" value="ECO:0007669"/>
    <property type="project" value="UniProtKB-KW"/>
</dbReference>
<dbReference type="InterPro" id="IPR036691">
    <property type="entry name" value="Endo/exonu/phosph_ase_sf"/>
</dbReference>
<organism evidence="2 3">
    <name type="scientific">Halorientalis pallida</name>
    <dbReference type="NCBI Taxonomy" id="2479928"/>
    <lineage>
        <taxon>Archaea</taxon>
        <taxon>Methanobacteriati</taxon>
        <taxon>Methanobacteriota</taxon>
        <taxon>Stenosarchaea group</taxon>
        <taxon>Halobacteria</taxon>
        <taxon>Halobacteriales</taxon>
        <taxon>Haloarculaceae</taxon>
        <taxon>Halorientalis</taxon>
    </lineage>
</organism>
<name>A0A498KQN4_9EURY</name>
<keyword evidence="2" id="KW-0540">Nuclease</keyword>
<keyword evidence="3" id="KW-1185">Reference proteome</keyword>
<dbReference type="OrthoDB" id="200635at2157"/>
<keyword evidence="2" id="KW-0269">Exonuclease</keyword>
<reference evidence="2 3" key="1">
    <citation type="submission" date="2019-01" db="EMBL/GenBank/DDBJ databases">
        <title>Halorientalis sp. F13-25 a new haloarchaeum isolated from hypersaline water.</title>
        <authorList>
            <person name="Ana D.-V."/>
            <person name="Cristina S.-P."/>
            <person name="Antonio V."/>
        </authorList>
    </citation>
    <scope>NUCLEOTIDE SEQUENCE [LARGE SCALE GENOMIC DNA]</scope>
    <source>
        <strain evidence="2 3">F13-25</strain>
    </source>
</reference>
<evidence type="ECO:0000313" key="3">
    <source>
        <dbReference type="Proteomes" id="UP000289691"/>
    </source>
</evidence>
<evidence type="ECO:0000259" key="1">
    <source>
        <dbReference type="Pfam" id="PF03372"/>
    </source>
</evidence>
<comment type="caution">
    <text evidence="2">The sequence shown here is derived from an EMBL/GenBank/DDBJ whole genome shotgun (WGS) entry which is preliminary data.</text>
</comment>
<feature type="domain" description="Endonuclease/exonuclease/phosphatase" evidence="1">
    <location>
        <begin position="1"/>
        <end position="248"/>
    </location>
</feature>
<dbReference type="GO" id="GO:0000175">
    <property type="term" value="F:3'-5'-RNA exonuclease activity"/>
    <property type="evidence" value="ECO:0007669"/>
    <property type="project" value="TreeGrafter"/>
</dbReference>
<dbReference type="PANTHER" id="PTHR12121:SF36">
    <property type="entry name" value="ENDONUCLEASE_EXONUCLEASE_PHOSPHATASE DOMAIN-CONTAINING PROTEIN"/>
    <property type="match status" value="1"/>
</dbReference>
<dbReference type="Pfam" id="PF03372">
    <property type="entry name" value="Exo_endo_phos"/>
    <property type="match status" value="1"/>
</dbReference>
<evidence type="ECO:0000313" key="2">
    <source>
        <dbReference type="EMBL" id="RXK46265.1"/>
    </source>
</evidence>
<proteinExistence type="predicted"/>
<gene>
    <name evidence="2" type="ORF">EAF64_20180</name>
</gene>
<dbReference type="CDD" id="cd09083">
    <property type="entry name" value="EEP-1"/>
    <property type="match status" value="1"/>
</dbReference>
<dbReference type="Gene3D" id="3.60.10.10">
    <property type="entry name" value="Endonuclease/exonuclease/phosphatase"/>
    <property type="match status" value="1"/>
</dbReference>
<keyword evidence="2" id="KW-0255">Endonuclease</keyword>
<dbReference type="AlphaFoldDB" id="A0A498KQN4"/>
<dbReference type="InterPro" id="IPR050410">
    <property type="entry name" value="CCR4/nocturin_mRNA_transcr"/>
</dbReference>